<feature type="transmembrane region" description="Helical" evidence="2">
    <location>
        <begin position="45"/>
        <end position="67"/>
    </location>
</feature>
<feature type="transmembrane region" description="Helical" evidence="2">
    <location>
        <begin position="99"/>
        <end position="119"/>
    </location>
</feature>
<dbReference type="OrthoDB" id="9858695at2"/>
<feature type="region of interest" description="Disordered" evidence="1">
    <location>
        <begin position="1"/>
        <end position="35"/>
    </location>
</feature>
<keyword evidence="4" id="KW-1185">Reference proteome</keyword>
<dbReference type="RefSeq" id="WP_147687228.1">
    <property type="nucleotide sequence ID" value="NZ_VDUX01000006.1"/>
</dbReference>
<keyword evidence="2" id="KW-0812">Transmembrane</keyword>
<comment type="caution">
    <text evidence="3">The sequence shown here is derived from an EMBL/GenBank/DDBJ whole genome shotgun (WGS) entry which is preliminary data.</text>
</comment>
<accession>A0A5C8NFL1</accession>
<sequence>MSDDARPGDQAPDDTAGRAERPAPARPTFASGLPQREELQTPRTIGFAHATIFASAIAFLVPTAVALTRIDELRSALRKSISDKADDYSAEDIRHAVDVALAGVGLIALLLLILEIAAVRSLARRQQSARTMLMVLTVIHLPAMIVTSAFRDGGVSDLAWTAAQALFLVLTFTMAAVHPTKRWLQAKPPIAARTLTSYGFGSPSE</sequence>
<evidence type="ECO:0000313" key="3">
    <source>
        <dbReference type="EMBL" id="TXL57703.1"/>
    </source>
</evidence>
<name>A0A5C8NFL1_9ACTN</name>
<dbReference type="EMBL" id="VDUX01000006">
    <property type="protein sequence ID" value="TXL57703.1"/>
    <property type="molecule type" value="Genomic_DNA"/>
</dbReference>
<protein>
    <submittedName>
        <fullName evidence="3">Uncharacterized protein</fullName>
    </submittedName>
</protein>
<evidence type="ECO:0000256" key="1">
    <source>
        <dbReference type="SAM" id="MobiDB-lite"/>
    </source>
</evidence>
<feature type="transmembrane region" description="Helical" evidence="2">
    <location>
        <begin position="131"/>
        <end position="151"/>
    </location>
</feature>
<gene>
    <name evidence="3" type="ORF">FHP06_13055</name>
</gene>
<dbReference type="Proteomes" id="UP000321571">
    <property type="component" value="Unassembled WGS sequence"/>
</dbReference>
<reference evidence="3 4" key="1">
    <citation type="submission" date="2019-06" db="EMBL/GenBank/DDBJ databases">
        <title>Aeromicrobium sp. nov., isolated from a maize field.</title>
        <authorList>
            <person name="Lin S.-Y."/>
            <person name="Tsai C.-F."/>
            <person name="Young C.-C."/>
        </authorList>
    </citation>
    <scope>NUCLEOTIDE SEQUENCE [LARGE SCALE GENOMIC DNA]</scope>
    <source>
        <strain evidence="3 4">CC-CFT486</strain>
    </source>
</reference>
<organism evidence="3 4">
    <name type="scientific">Aeromicrobium terrae</name>
    <dbReference type="NCBI Taxonomy" id="2498846"/>
    <lineage>
        <taxon>Bacteria</taxon>
        <taxon>Bacillati</taxon>
        <taxon>Actinomycetota</taxon>
        <taxon>Actinomycetes</taxon>
        <taxon>Propionibacteriales</taxon>
        <taxon>Nocardioidaceae</taxon>
        <taxon>Aeromicrobium</taxon>
    </lineage>
</organism>
<feature type="transmembrane region" description="Helical" evidence="2">
    <location>
        <begin position="157"/>
        <end position="177"/>
    </location>
</feature>
<keyword evidence="2" id="KW-0472">Membrane</keyword>
<dbReference type="AlphaFoldDB" id="A0A5C8NFL1"/>
<proteinExistence type="predicted"/>
<keyword evidence="2" id="KW-1133">Transmembrane helix</keyword>
<evidence type="ECO:0000256" key="2">
    <source>
        <dbReference type="SAM" id="Phobius"/>
    </source>
</evidence>
<evidence type="ECO:0000313" key="4">
    <source>
        <dbReference type="Proteomes" id="UP000321571"/>
    </source>
</evidence>